<name>A0A8H5C5U6_9AGAR</name>
<reference evidence="2 3" key="1">
    <citation type="journal article" date="2020" name="ISME J.">
        <title>Uncovering the hidden diversity of litter-decomposition mechanisms in mushroom-forming fungi.</title>
        <authorList>
            <person name="Floudas D."/>
            <person name="Bentzer J."/>
            <person name="Ahren D."/>
            <person name="Johansson T."/>
            <person name="Persson P."/>
            <person name="Tunlid A."/>
        </authorList>
    </citation>
    <scope>NUCLEOTIDE SEQUENCE [LARGE SCALE GENOMIC DNA]</scope>
    <source>
        <strain evidence="2 3">CBS 175.51</strain>
    </source>
</reference>
<feature type="compositionally biased region" description="Basic residues" evidence="1">
    <location>
        <begin position="48"/>
        <end position="58"/>
    </location>
</feature>
<dbReference type="OrthoDB" id="2980133at2759"/>
<comment type="caution">
    <text evidence="2">The sequence shown here is derived from an EMBL/GenBank/DDBJ whole genome shotgun (WGS) entry which is preliminary data.</text>
</comment>
<accession>A0A8H5C5U6</accession>
<keyword evidence="3" id="KW-1185">Reference proteome</keyword>
<dbReference type="Proteomes" id="UP000541558">
    <property type="component" value="Unassembled WGS sequence"/>
</dbReference>
<evidence type="ECO:0000256" key="1">
    <source>
        <dbReference type="SAM" id="MobiDB-lite"/>
    </source>
</evidence>
<evidence type="ECO:0000313" key="2">
    <source>
        <dbReference type="EMBL" id="KAF5334522.1"/>
    </source>
</evidence>
<dbReference type="AlphaFoldDB" id="A0A8H5C5U6"/>
<protein>
    <recommendedName>
        <fullName evidence="4">F-box domain-containing protein</fullName>
    </recommendedName>
</protein>
<evidence type="ECO:0000313" key="3">
    <source>
        <dbReference type="Proteomes" id="UP000541558"/>
    </source>
</evidence>
<proteinExistence type="predicted"/>
<gene>
    <name evidence="2" type="ORF">D9611_013824</name>
</gene>
<evidence type="ECO:0008006" key="4">
    <source>
        <dbReference type="Google" id="ProtNLM"/>
    </source>
</evidence>
<feature type="region of interest" description="Disordered" evidence="1">
    <location>
        <begin position="1"/>
        <end position="66"/>
    </location>
</feature>
<organism evidence="2 3">
    <name type="scientific">Ephemerocybe angulata</name>
    <dbReference type="NCBI Taxonomy" id="980116"/>
    <lineage>
        <taxon>Eukaryota</taxon>
        <taxon>Fungi</taxon>
        <taxon>Dikarya</taxon>
        <taxon>Basidiomycota</taxon>
        <taxon>Agaricomycotina</taxon>
        <taxon>Agaricomycetes</taxon>
        <taxon>Agaricomycetidae</taxon>
        <taxon>Agaricales</taxon>
        <taxon>Agaricineae</taxon>
        <taxon>Psathyrellaceae</taxon>
        <taxon>Ephemerocybe</taxon>
    </lineage>
</organism>
<sequence>MGKRKNDTTEAPTKGKKKKLCRERSEERIVSTKKPTTRKRGSETTVPRRTKSKAVTRRVWREPSVDSDEGRFDPYFSDDLQSCEGSPPPEPANIKDLPVELLWEIFDHVLLRAYHRPTKAGDVGTSGPFSPNSVDRNISPKARNILKWVCQQWKTLIINEARLWGDIRISGERIPHEDEYFACASLLPACCGPNHHHRWVNTTPLDPHYRRILSNNAGWMEEVKLAKQFIARSGDYGINLVLDDPTCQTGPEEDGKVTPYRPRTGILDLIHNTLAEHTITRLSITARDVGFIRSLLDPKLAHELQPVNEWAWHLDDCTDKEKIKGCFSKDADTSSRRMPPRKANPSEKDKLARKAIRKQIERAEEECDRLAENLVTLRIVEPSEKLSHWDSDWQPCVLPPGRYPALRHVELIITEQLCSFALPYRQLTHLTLVTLEGDDVVLGILKGCRKLESLTITRPTGKDADLESTAAPIVLSNLTMLAIELLDQNTGRYFLDRIQVPKLNSLKVDSECPGGYERCAPVLQDLLVRSQCAPRDLHLNFVDSEIKGPVATKLAELLAFTSDSLEHLTLRARLVDETWLKDFLPPRLQTLALVSFSIPRVLDDYNDYVDEEDGPTLKFFIQALRWTKEWMTGASPADKANRRITFLAGPPSISQVYYGDTNKGHYQSDYLPPQKIADAIQGLKATGVQAEMTWLFRDFNWKALR</sequence>
<dbReference type="EMBL" id="JAACJK010000068">
    <property type="protein sequence ID" value="KAF5334522.1"/>
    <property type="molecule type" value="Genomic_DNA"/>
</dbReference>
<feature type="region of interest" description="Disordered" evidence="1">
    <location>
        <begin position="328"/>
        <end position="348"/>
    </location>
</feature>